<evidence type="ECO:0000313" key="1">
    <source>
        <dbReference type="EMBL" id="MFC0320724.1"/>
    </source>
</evidence>
<proteinExistence type="predicted"/>
<evidence type="ECO:0000313" key="2">
    <source>
        <dbReference type="Proteomes" id="UP001589774"/>
    </source>
</evidence>
<name>A0ABV6HP95_9SPHI</name>
<protein>
    <submittedName>
        <fullName evidence="1">Uncharacterized protein</fullName>
    </submittedName>
</protein>
<comment type="caution">
    <text evidence="1">The sequence shown here is derived from an EMBL/GenBank/DDBJ whole genome shotgun (WGS) entry which is preliminary data.</text>
</comment>
<gene>
    <name evidence="1" type="ORF">ACFFI0_20530</name>
</gene>
<organism evidence="1 2">
    <name type="scientific">Olivibacter oleidegradans</name>
    <dbReference type="NCBI Taxonomy" id="760123"/>
    <lineage>
        <taxon>Bacteria</taxon>
        <taxon>Pseudomonadati</taxon>
        <taxon>Bacteroidota</taxon>
        <taxon>Sphingobacteriia</taxon>
        <taxon>Sphingobacteriales</taxon>
        <taxon>Sphingobacteriaceae</taxon>
        <taxon>Olivibacter</taxon>
    </lineage>
</organism>
<dbReference type="EMBL" id="JBHLWO010000002">
    <property type="protein sequence ID" value="MFC0320724.1"/>
    <property type="molecule type" value="Genomic_DNA"/>
</dbReference>
<sequence length="109" mass="12495">MKQNLRLMGGVCPDEPSEISCQSSVKTISRKNKVVSAARMASLMMSDELLMINTSCTFFRKRYQNFWLQPAKQASMPIEINTSLKNFYVSYIDYLAYAIRNFGGQFFPV</sequence>
<dbReference type="Proteomes" id="UP001589774">
    <property type="component" value="Unassembled WGS sequence"/>
</dbReference>
<accession>A0ABV6HP95</accession>
<keyword evidence="2" id="KW-1185">Reference proteome</keyword>
<dbReference type="RefSeq" id="WP_377477638.1">
    <property type="nucleotide sequence ID" value="NZ_JBHLWO010000002.1"/>
</dbReference>
<reference evidence="1 2" key="1">
    <citation type="submission" date="2024-09" db="EMBL/GenBank/DDBJ databases">
        <authorList>
            <person name="Sun Q."/>
            <person name="Mori K."/>
        </authorList>
    </citation>
    <scope>NUCLEOTIDE SEQUENCE [LARGE SCALE GENOMIC DNA]</scope>
    <source>
        <strain evidence="1 2">CCM 7765</strain>
    </source>
</reference>